<organism evidence="1 2">
    <name type="scientific">Aplysia californica</name>
    <name type="common">California sea hare</name>
    <dbReference type="NCBI Taxonomy" id="6500"/>
    <lineage>
        <taxon>Eukaryota</taxon>
        <taxon>Metazoa</taxon>
        <taxon>Spiralia</taxon>
        <taxon>Lophotrochozoa</taxon>
        <taxon>Mollusca</taxon>
        <taxon>Gastropoda</taxon>
        <taxon>Heterobranchia</taxon>
        <taxon>Euthyneura</taxon>
        <taxon>Tectipleura</taxon>
        <taxon>Aplysiida</taxon>
        <taxon>Aplysioidea</taxon>
        <taxon>Aplysiidae</taxon>
        <taxon>Aplysia</taxon>
    </lineage>
</organism>
<dbReference type="InterPro" id="IPR027124">
    <property type="entry name" value="Swc5/CFDP1/2"/>
</dbReference>
<dbReference type="RefSeq" id="XP_012939302.1">
    <property type="nucleotide sequence ID" value="XM_013083848.1"/>
</dbReference>
<gene>
    <name evidence="2" type="primary">LOC106012092</name>
</gene>
<dbReference type="SUPFAM" id="SSF56219">
    <property type="entry name" value="DNase I-like"/>
    <property type="match status" value="1"/>
</dbReference>
<proteinExistence type="predicted"/>
<dbReference type="InterPro" id="IPR036691">
    <property type="entry name" value="Endo/exonu/phosph_ase_sf"/>
</dbReference>
<accession>A0ABM1A258</accession>
<dbReference type="GeneID" id="106012092"/>
<evidence type="ECO:0000313" key="2">
    <source>
        <dbReference type="RefSeq" id="XP_012939302.1"/>
    </source>
</evidence>
<sequence length="395" mass="44983">MVTLRLKGRHTNTSIIQCYPLTNDSEDESKDYFYEQLERELTGIPRHDLIVVMGDLNAKVGEDNTNYWTTMGQLGTGTIHENGERLVDFCALNNLVIGGTLFPKSTIHKLTWNSPNGRNKHQIDHPMIGGMWRRSVQGVKLSDGNVRSAFRLELKNRFQALQDLEETTPNTDEVNTQGKHIVEAYTESSKTCFGVKEKNASKEWIQQGTWNTIEERRKIKKRQLAAKSIRLQEKYAEDCKEACQKVKRLVKKTHKREAMEKLATEAEETAAKGEQGNVYKITRIICGKYHGGTSGPIKDKAGKLLTIEKEQEARWTEHFREVLNQHPPEDTPDIQEATLDLDISSDPPQKHEIVKAVKSLKSRKSPGMDNLNTELFKVDSELTAAILQPLFKTIW</sequence>
<reference evidence="2" key="1">
    <citation type="submission" date="2025-08" db="UniProtKB">
        <authorList>
            <consortium name="RefSeq"/>
        </authorList>
    </citation>
    <scope>IDENTIFICATION</scope>
</reference>
<dbReference type="PANTHER" id="PTHR23227">
    <property type="entry name" value="BUCENTAUR RELATED"/>
    <property type="match status" value="1"/>
</dbReference>
<evidence type="ECO:0000313" key="1">
    <source>
        <dbReference type="Proteomes" id="UP000694888"/>
    </source>
</evidence>
<dbReference type="Proteomes" id="UP000694888">
    <property type="component" value="Unplaced"/>
</dbReference>
<name>A0ABM1A258_APLCA</name>
<dbReference type="PANTHER" id="PTHR23227:SF67">
    <property type="entry name" value="CRANIOFACIAL DEVELOPMENT PROTEIN 2-LIKE"/>
    <property type="match status" value="1"/>
</dbReference>
<dbReference type="Gene3D" id="3.60.10.10">
    <property type="entry name" value="Endonuclease/exonuclease/phosphatase"/>
    <property type="match status" value="1"/>
</dbReference>
<protein>
    <submittedName>
        <fullName evidence="2">Uncharacterized protein LOC106012092</fullName>
    </submittedName>
</protein>
<keyword evidence="1" id="KW-1185">Reference proteome</keyword>